<dbReference type="EMBL" id="CABD030005855">
    <property type="status" value="NOT_ANNOTATED_CDS"/>
    <property type="molecule type" value="Genomic_DNA"/>
</dbReference>
<keyword evidence="8" id="KW-1185">Reference proteome</keyword>
<dbReference type="PROSITE" id="PS51316">
    <property type="entry name" value="ODV"/>
    <property type="match status" value="5"/>
</dbReference>
<gene>
    <name evidence="7" type="primary">LOC101131274</name>
</gene>
<dbReference type="HOGENOM" id="CLU_004609_0_0_1"/>
<dbReference type="EMBL" id="CABD030005852">
    <property type="status" value="NOT_ANNOTATED_CDS"/>
    <property type="molecule type" value="Genomic_DNA"/>
</dbReference>
<feature type="coiled-coil region" evidence="4">
    <location>
        <begin position="288"/>
        <end position="332"/>
    </location>
</feature>
<feature type="domain" description="Olduvai" evidence="6">
    <location>
        <begin position="471"/>
        <end position="558"/>
    </location>
</feature>
<feature type="compositionally biased region" description="Basic and acidic residues" evidence="5">
    <location>
        <begin position="385"/>
        <end position="410"/>
    </location>
</feature>
<dbReference type="Pfam" id="PF06758">
    <property type="entry name" value="Olduvai"/>
    <property type="match status" value="6"/>
</dbReference>
<feature type="compositionally biased region" description="Acidic residues" evidence="5">
    <location>
        <begin position="472"/>
        <end position="481"/>
    </location>
</feature>
<dbReference type="PANTHER" id="PTHR14199">
    <property type="entry name" value="NEUROBLASTOMA BREAKPOINT FAMILY MEMBER 6-LIKE PROTEIN"/>
    <property type="match status" value="1"/>
</dbReference>
<evidence type="ECO:0000256" key="2">
    <source>
        <dbReference type="ARBA" id="ARBA00023054"/>
    </source>
</evidence>
<organism evidence="7 8">
    <name type="scientific">Gorilla gorilla gorilla</name>
    <name type="common">Western lowland gorilla</name>
    <dbReference type="NCBI Taxonomy" id="9595"/>
    <lineage>
        <taxon>Eukaryota</taxon>
        <taxon>Metazoa</taxon>
        <taxon>Chordata</taxon>
        <taxon>Craniata</taxon>
        <taxon>Vertebrata</taxon>
        <taxon>Euteleostomi</taxon>
        <taxon>Mammalia</taxon>
        <taxon>Eutheria</taxon>
        <taxon>Euarchontoglires</taxon>
        <taxon>Primates</taxon>
        <taxon>Haplorrhini</taxon>
        <taxon>Catarrhini</taxon>
        <taxon>Hominidae</taxon>
        <taxon>Gorilla</taxon>
    </lineage>
</organism>
<reference evidence="7 8" key="2">
    <citation type="journal article" date="2012" name="Nature">
        <title>Insights into hominid evolution from the gorilla genome sequence.</title>
        <authorList>
            <person name="Scally A."/>
            <person name="Dutheil J.Y."/>
            <person name="Hillier L.W."/>
            <person name="Jordan G.E."/>
            <person name="Goodhead I."/>
            <person name="Herrero J."/>
            <person name="Hobolth A."/>
            <person name="Lappalainen T."/>
            <person name="Mailund T."/>
            <person name="Marques-Bonet T."/>
            <person name="McCarthy S."/>
            <person name="Montgomery S.H."/>
            <person name="Schwalie P.C."/>
            <person name="Tang Y.A."/>
            <person name="Ward M.C."/>
            <person name="Xue Y."/>
            <person name="Yngvadottir B."/>
            <person name="Alkan C."/>
            <person name="Andersen L.N."/>
            <person name="Ayub Q."/>
            <person name="Ball E.V."/>
            <person name="Beal K."/>
            <person name="Bradley B.J."/>
            <person name="Chen Y."/>
            <person name="Clee C.M."/>
            <person name="Fitzgerald S."/>
            <person name="Graves T.A."/>
            <person name="Gu Y."/>
            <person name="Heath P."/>
            <person name="Heger A."/>
            <person name="Karakoc E."/>
            <person name="Kolb-Kokocinski A."/>
            <person name="Laird G.K."/>
            <person name="Lunter G."/>
            <person name="Meader S."/>
            <person name="Mort M."/>
            <person name="Mullikin J.C."/>
            <person name="Munch K."/>
            <person name="O'Connor T.D."/>
            <person name="Phillips A.D."/>
            <person name="Prado-Martinez J."/>
            <person name="Rogers A.S."/>
            <person name="Sajjadian S."/>
            <person name="Schmidt D."/>
            <person name="Shaw K."/>
            <person name="Simpson J.T."/>
            <person name="Stenson P.D."/>
            <person name="Turner D.J."/>
            <person name="Vigilant L."/>
            <person name="Vilella A.J."/>
            <person name="Whitener W."/>
            <person name="Zhu B."/>
            <person name="Cooper D.N."/>
            <person name="de Jong P."/>
            <person name="Dermitzakis E.T."/>
            <person name="Eichler E.E."/>
            <person name="Flicek P."/>
            <person name="Goldman N."/>
            <person name="Mundy N.I."/>
            <person name="Ning Z."/>
            <person name="Odom D.T."/>
            <person name="Ponting C.P."/>
            <person name="Quail M.A."/>
            <person name="Ryder O.A."/>
            <person name="Searle S.M."/>
            <person name="Warren W.C."/>
            <person name="Wilson R.K."/>
            <person name="Schierup M.H."/>
            <person name="Rogers J."/>
            <person name="Tyler-Smith C."/>
            <person name="Durbin R."/>
        </authorList>
    </citation>
    <scope>NUCLEOTIDE SEQUENCE [LARGE SCALE GENOMIC DNA]</scope>
</reference>
<feature type="region of interest" description="Disordered" evidence="5">
    <location>
        <begin position="377"/>
        <end position="415"/>
    </location>
</feature>
<accession>G3RU57</accession>
<dbReference type="InterPro" id="IPR055306">
    <property type="entry name" value="NBPF"/>
</dbReference>
<dbReference type="Ensembl" id="ENSGGOT00000023340.2">
    <property type="protein sequence ID" value="ENSGGOP00000019334.2"/>
    <property type="gene ID" value="ENSGGOG00000016905.3"/>
</dbReference>
<feature type="compositionally biased region" description="Basic and acidic residues" evidence="5">
    <location>
        <begin position="131"/>
        <end position="141"/>
    </location>
</feature>
<feature type="region of interest" description="Disordered" evidence="5">
    <location>
        <begin position="102"/>
        <end position="141"/>
    </location>
</feature>
<protein>
    <recommendedName>
        <fullName evidence="6">Olduvai domain-containing protein</fullName>
    </recommendedName>
</protein>
<evidence type="ECO:0000256" key="3">
    <source>
        <dbReference type="ARBA" id="ARBA00038417"/>
    </source>
</evidence>
<evidence type="ECO:0000313" key="8">
    <source>
        <dbReference type="Proteomes" id="UP000001519"/>
    </source>
</evidence>
<feature type="domain" description="Olduvai" evidence="6">
    <location>
        <begin position="561"/>
        <end position="616"/>
    </location>
</feature>
<proteinExistence type="inferred from homology"/>
<feature type="domain" description="Olduvai" evidence="6">
    <location>
        <begin position="617"/>
        <end position="708"/>
    </location>
</feature>
<keyword evidence="2 4" id="KW-0175">Coiled coil</keyword>
<reference evidence="7" key="4">
    <citation type="submission" date="2025-09" db="UniProtKB">
        <authorList>
            <consortium name="Ensembl"/>
        </authorList>
    </citation>
    <scope>IDENTIFICATION</scope>
</reference>
<feature type="region of interest" description="Disordered" evidence="5">
    <location>
        <begin position="695"/>
        <end position="715"/>
    </location>
</feature>
<dbReference type="EMBL" id="CABD030005849">
    <property type="status" value="NOT_ANNOTATED_CDS"/>
    <property type="molecule type" value="Genomic_DNA"/>
</dbReference>
<dbReference type="GeneTree" id="ENSGT00420000029746"/>
<dbReference type="EMBL" id="CABD030005850">
    <property type="status" value="NOT_ANNOTATED_CDS"/>
    <property type="molecule type" value="Genomic_DNA"/>
</dbReference>
<feature type="region of interest" description="Disordered" evidence="5">
    <location>
        <begin position="452"/>
        <end position="508"/>
    </location>
</feature>
<dbReference type="EMBL" id="CABD030005853">
    <property type="status" value="NOT_ANNOTATED_CDS"/>
    <property type="molecule type" value="Genomic_DNA"/>
</dbReference>
<evidence type="ECO:0000259" key="6">
    <source>
        <dbReference type="PROSITE" id="PS51316"/>
    </source>
</evidence>
<dbReference type="InterPro" id="IPR010630">
    <property type="entry name" value="Olduvai_dom"/>
</dbReference>
<dbReference type="EMBL" id="CABD030005848">
    <property type="status" value="NOT_ANNOTATED_CDS"/>
    <property type="molecule type" value="Genomic_DNA"/>
</dbReference>
<evidence type="ECO:0000256" key="4">
    <source>
        <dbReference type="SAM" id="Coils"/>
    </source>
</evidence>
<feature type="domain" description="Olduvai" evidence="6">
    <location>
        <begin position="106"/>
        <end position="200"/>
    </location>
</feature>
<sequence>MVVSADPWSSEKAEMNILEINEKLRPQLAENKQQQYKVLVHSQERELTQLREKLWEGRDASRSLNQHLQALLTPDEPDKSQGQDLQEQLAEGCRLAQHLVQKLSPENDEDEDEDVQVEEAEKVLESSAPREVQKAEESKVPEDSLEECAITCSNSHGPCDSNQPHKNIKITFEEDKVNSTLVVDRESSHDECQDALNILPVPGPTSSATNVSMVVSAGPLSSEKAEMNILEINEKLRPQLAEKKQQFRSLQEKCFVTQLAGFLANGQKKYKYEECEDLIKSMLRNERRQFKEEKLAEQLKQAEELRQYKVLVHSQERELTQLKEKLREGRDASRSLNEHLQALLTPDEPDKSQGQDLQEQLAEGCRLAQQLVQKLSPGKVAIGPDDPKPQAYESEKSSGLRMEMQKAEEKEVPEDSLEECAITCSNSHGPYDSNQPHRKTKITFEEDKVDSTLVGSSSHVEWEDAVHIIPENESDDEEEEEKGPVSPRNLQESEEEEVPQESWDEGYSTLSIPPEMLASYQSYSSTFHSLEEQQVCMAVDICSEYSIVKEEDQGPPCPRLSRELLDEKGPEVLQDSLDRCYSTPSGCLELTDSCQPYRSAFYVLEQQRVGLAVDMDEIEKYQEVEEDQDPSCPRLSRELLDEKEPEVLQDSLDRCYSTPSGYLELPDLGQPYRSAVYSLEEQYLGLALDVDRIKKDQEEEEDQGPPCPRLSRELLDEKGPEVFPTEVPFTYWSNSVLAWLLTWMVSTFL</sequence>
<evidence type="ECO:0000313" key="7">
    <source>
        <dbReference type="Ensembl" id="ENSGGOP00000019334.2"/>
    </source>
</evidence>
<comment type="similarity">
    <text evidence="3">Belongs to the NBPF family.</text>
</comment>
<dbReference type="Bgee" id="ENSGGOG00000016905">
    <property type="expression patterns" value="Expressed in cerebellum and 6 other cell types or tissues"/>
</dbReference>
<dbReference type="AlphaFoldDB" id="G3RU57"/>
<dbReference type="PANTHER" id="PTHR14199:SF35">
    <property type="entry name" value="NEUROBLASTOMA BREAKPOINT FAMILY MEMBER 1-RELATED"/>
    <property type="match status" value="1"/>
</dbReference>
<feature type="domain" description="Olduvai" evidence="6">
    <location>
        <begin position="398"/>
        <end position="470"/>
    </location>
</feature>
<feature type="compositionally biased region" description="Acidic residues" evidence="5">
    <location>
        <begin position="492"/>
        <end position="504"/>
    </location>
</feature>
<dbReference type="SMART" id="SM01148">
    <property type="entry name" value="DUF1220"/>
    <property type="match status" value="5"/>
</dbReference>
<dbReference type="EMBL" id="CABD030005851">
    <property type="status" value="NOT_ANNOTATED_CDS"/>
    <property type="molecule type" value="Genomic_DNA"/>
</dbReference>
<dbReference type="EMBL" id="CABD030005854">
    <property type="status" value="NOT_ANNOTATED_CDS"/>
    <property type="molecule type" value="Genomic_DNA"/>
</dbReference>
<reference evidence="7" key="3">
    <citation type="submission" date="2025-08" db="UniProtKB">
        <authorList>
            <consortium name="Ensembl"/>
        </authorList>
    </citation>
    <scope>IDENTIFICATION</scope>
</reference>
<evidence type="ECO:0000256" key="5">
    <source>
        <dbReference type="SAM" id="MobiDB-lite"/>
    </source>
</evidence>
<reference evidence="8" key="1">
    <citation type="submission" date="2011-05" db="EMBL/GenBank/DDBJ databases">
        <title>Insights into the evolution of the great apes provided by the gorilla genome.</title>
        <authorList>
            <person name="Scally A."/>
        </authorList>
    </citation>
    <scope>NUCLEOTIDE SEQUENCE [LARGE SCALE GENOMIC DNA]</scope>
</reference>
<dbReference type="EMBL" id="CABD030005857">
    <property type="status" value="NOT_ANNOTATED_CDS"/>
    <property type="molecule type" value="Genomic_DNA"/>
</dbReference>
<feature type="compositionally biased region" description="Acidic residues" evidence="5">
    <location>
        <begin position="106"/>
        <end position="118"/>
    </location>
</feature>
<dbReference type="EMBL" id="CABD030005856">
    <property type="status" value="NOT_ANNOTATED_CDS"/>
    <property type="molecule type" value="Genomic_DNA"/>
</dbReference>
<keyword evidence="1" id="KW-0677">Repeat</keyword>
<name>G3RU57_GORGO</name>
<dbReference type="Proteomes" id="UP000001519">
    <property type="component" value="Chromosome 1"/>
</dbReference>
<evidence type="ECO:0000256" key="1">
    <source>
        <dbReference type="ARBA" id="ARBA00022737"/>
    </source>
</evidence>